<dbReference type="EMBL" id="CP132308">
    <property type="protein sequence ID" value="WLS01232.1"/>
    <property type="molecule type" value="Genomic_DNA"/>
</dbReference>
<keyword evidence="3" id="KW-1185">Reference proteome</keyword>
<sequence>MKILLKSSVAAILLATVVGSFPAAAQMAYPEKCKSDMAKPGDTTMQGHEMSMPEMTDYQKDSMDGMKMMNMNMMQGMMKKDPDVSFVCGMIAHHMGAISMAEVELKHGDNAEAKAAAQKIIDDQTKEVEELTSWVEKEVK</sequence>
<dbReference type="InterPro" id="IPR012347">
    <property type="entry name" value="Ferritin-like"/>
</dbReference>
<proteinExistence type="predicted"/>
<dbReference type="Gene3D" id="1.20.1260.10">
    <property type="match status" value="1"/>
</dbReference>
<dbReference type="PANTHER" id="PTHR36933:SF1">
    <property type="entry name" value="SLL0788 PROTEIN"/>
    <property type="match status" value="1"/>
</dbReference>
<dbReference type="AlphaFoldDB" id="A0AA50CVS8"/>
<dbReference type="PANTHER" id="PTHR36933">
    <property type="entry name" value="SLL0788 PROTEIN"/>
    <property type="match status" value="1"/>
</dbReference>
<evidence type="ECO:0000313" key="2">
    <source>
        <dbReference type="EMBL" id="WLS01232.1"/>
    </source>
</evidence>
<protein>
    <submittedName>
        <fullName evidence="2">DUF305 domain-containing protein</fullName>
    </submittedName>
</protein>
<evidence type="ECO:0000313" key="3">
    <source>
        <dbReference type="Proteomes" id="UP001234585"/>
    </source>
</evidence>
<reference evidence="2 3" key="1">
    <citation type="submission" date="2023-08" db="EMBL/GenBank/DDBJ databases">
        <title>Pathogen: clinical or host-associated sample.</title>
        <authorList>
            <person name="Hergert J."/>
            <person name="Casey R."/>
            <person name="Wagner J."/>
            <person name="Young E.L."/>
            <person name="Oakeson K.F."/>
        </authorList>
    </citation>
    <scope>NUCLEOTIDE SEQUENCE [LARGE SCALE GENOMIC DNA]</scope>
    <source>
        <strain evidence="2 3">1760953</strain>
        <plasmid evidence="2 3">unnamed6</plasmid>
    </source>
</reference>
<gene>
    <name evidence="2" type="ORF">Q9313_28000</name>
</gene>
<organism evidence="2 3">
    <name type="scientific">Shinella sumterensis</name>
    <dbReference type="NCBI Taxonomy" id="1967501"/>
    <lineage>
        <taxon>Bacteria</taxon>
        <taxon>Pseudomonadati</taxon>
        <taxon>Pseudomonadota</taxon>
        <taxon>Alphaproteobacteria</taxon>
        <taxon>Hyphomicrobiales</taxon>
        <taxon>Rhizobiaceae</taxon>
        <taxon>Shinella</taxon>
    </lineage>
</organism>
<dbReference type="Proteomes" id="UP001234585">
    <property type="component" value="Plasmid unnamed6"/>
</dbReference>
<geneLocation type="plasmid" evidence="2 3">
    <name>unnamed6</name>
</geneLocation>
<accession>A0AA50CVS8</accession>
<name>A0AA50CVS8_9HYPH</name>
<feature type="domain" description="DUF305" evidence="1">
    <location>
        <begin position="47"/>
        <end position="134"/>
    </location>
</feature>
<dbReference type="InterPro" id="IPR005183">
    <property type="entry name" value="DUF305_CopM-like"/>
</dbReference>
<dbReference type="Pfam" id="PF03713">
    <property type="entry name" value="DUF305"/>
    <property type="match status" value="1"/>
</dbReference>
<keyword evidence="2" id="KW-0614">Plasmid</keyword>
<evidence type="ECO:0000259" key="1">
    <source>
        <dbReference type="Pfam" id="PF03713"/>
    </source>
</evidence>
<dbReference type="RefSeq" id="WP_306041589.1">
    <property type="nucleotide sequence ID" value="NZ_CP132308.1"/>
</dbReference>